<reference evidence="2 3" key="1">
    <citation type="submission" date="2019-03" db="EMBL/GenBank/DDBJ databases">
        <title>Genomic Encyclopedia of Type Strains, Phase IV (KMG-IV): sequencing the most valuable type-strain genomes for metagenomic binning, comparative biology and taxonomic classification.</title>
        <authorList>
            <person name="Goeker M."/>
        </authorList>
    </citation>
    <scope>NUCLEOTIDE SEQUENCE [LARGE SCALE GENOMIC DNA]</scope>
    <source>
        <strain evidence="2 3">DSM 21667</strain>
    </source>
</reference>
<dbReference type="OrthoDB" id="6056921at2"/>
<accession>A0A4R6YJD2</accession>
<organism evidence="2 3">
    <name type="scientific">Tahibacter aquaticus</name>
    <dbReference type="NCBI Taxonomy" id="520092"/>
    <lineage>
        <taxon>Bacteria</taxon>
        <taxon>Pseudomonadati</taxon>
        <taxon>Pseudomonadota</taxon>
        <taxon>Gammaproteobacteria</taxon>
        <taxon>Lysobacterales</taxon>
        <taxon>Rhodanobacteraceae</taxon>
        <taxon>Tahibacter</taxon>
    </lineage>
</organism>
<dbReference type="Proteomes" id="UP000295293">
    <property type="component" value="Unassembled WGS sequence"/>
</dbReference>
<evidence type="ECO:0000313" key="3">
    <source>
        <dbReference type="Proteomes" id="UP000295293"/>
    </source>
</evidence>
<evidence type="ECO:0000313" key="2">
    <source>
        <dbReference type="EMBL" id="TDR36971.1"/>
    </source>
</evidence>
<dbReference type="InterPro" id="IPR013783">
    <property type="entry name" value="Ig-like_fold"/>
</dbReference>
<evidence type="ECO:0000256" key="1">
    <source>
        <dbReference type="SAM" id="SignalP"/>
    </source>
</evidence>
<proteinExistence type="predicted"/>
<dbReference type="RefSeq" id="WP_133821792.1">
    <property type="nucleotide sequence ID" value="NZ_SNZH01000026.1"/>
</dbReference>
<keyword evidence="1" id="KW-0732">Signal</keyword>
<feature type="signal peptide" evidence="1">
    <location>
        <begin position="1"/>
        <end position="25"/>
    </location>
</feature>
<comment type="caution">
    <text evidence="2">The sequence shown here is derived from an EMBL/GenBank/DDBJ whole genome shotgun (WGS) entry which is preliminary data.</text>
</comment>
<protein>
    <recommendedName>
        <fullName evidence="4">ASPM-SPD-2-Hydin domain-containing protein</fullName>
    </recommendedName>
</protein>
<dbReference type="Gene3D" id="2.60.40.10">
    <property type="entry name" value="Immunoglobulins"/>
    <property type="match status" value="2"/>
</dbReference>
<sequence length="254" mass="26350">MNLLIKRVGRLGVASAILLAASGRAALDANPNQLVFLDPVGATSEPKYVELTNTGNATLTVVVVTPASGRFANAGGSCGTVPFTLAAQASCTLGYTSRPQAVGTIYQYLRATTADGTYEDFTLAGEGDLADLELDPPTGQVRFMPPLPVGTVSEEHFVTLHNRGRVRLQVLSIAPAVVPPVVAFVRTGGGCPEPPFTINAFFSCTVGYTFTPVAVGEAQLSVNFHNTAGSPESVTFSGLGLPEEPIFASGFEGS</sequence>
<gene>
    <name evidence="2" type="ORF">DFR29_1267</name>
</gene>
<evidence type="ECO:0008006" key="4">
    <source>
        <dbReference type="Google" id="ProtNLM"/>
    </source>
</evidence>
<dbReference type="AlphaFoldDB" id="A0A4R6YJD2"/>
<dbReference type="EMBL" id="SNZH01000026">
    <property type="protein sequence ID" value="TDR36971.1"/>
    <property type="molecule type" value="Genomic_DNA"/>
</dbReference>
<feature type="chain" id="PRO_5020387529" description="ASPM-SPD-2-Hydin domain-containing protein" evidence="1">
    <location>
        <begin position="26"/>
        <end position="254"/>
    </location>
</feature>
<dbReference type="NCBIfam" id="NF012200">
    <property type="entry name" value="choice_anch_D"/>
    <property type="match status" value="1"/>
</dbReference>
<name>A0A4R6YJD2_9GAMM</name>
<keyword evidence="3" id="KW-1185">Reference proteome</keyword>